<name>A0A0G1W4K1_9BACT</name>
<evidence type="ECO:0000313" key="2">
    <source>
        <dbReference type="EMBL" id="KKU77260.1"/>
    </source>
</evidence>
<gene>
    <name evidence="2" type="ORF">UY02_C0004G0005</name>
</gene>
<accession>A0A0G1W4K1</accession>
<sequence>MTHLESSPRNNGFTLIETLIYVAIASAMLSFALATTYQLINASDRGENQKEVVENQKLLEQKIYWALQNVSTINSPAVGATTTSLSVDKIGFANNPVVIYTDNEVVKLKQGSGAALPITNDAYTAVRNLTFHQFDFSGHPAIKANATIFNAFASTSLSSDIIIFIK</sequence>
<proteinExistence type="predicted"/>
<dbReference type="Pfam" id="PF07963">
    <property type="entry name" value="N_methyl"/>
    <property type="match status" value="1"/>
</dbReference>
<dbReference type="InterPro" id="IPR012902">
    <property type="entry name" value="N_methyl_site"/>
</dbReference>
<keyword evidence="1" id="KW-0812">Transmembrane</keyword>
<evidence type="ECO:0008006" key="4">
    <source>
        <dbReference type="Google" id="ProtNLM"/>
    </source>
</evidence>
<organism evidence="2 3">
    <name type="scientific">Candidatus Giovannonibacteria bacterium GW2011_GWB1_47_6b</name>
    <dbReference type="NCBI Taxonomy" id="1618655"/>
    <lineage>
        <taxon>Bacteria</taxon>
        <taxon>Candidatus Giovannoniibacteriota</taxon>
    </lineage>
</organism>
<feature type="transmembrane region" description="Helical" evidence="1">
    <location>
        <begin position="20"/>
        <end position="40"/>
    </location>
</feature>
<comment type="caution">
    <text evidence="2">The sequence shown here is derived from an EMBL/GenBank/DDBJ whole genome shotgun (WGS) entry which is preliminary data.</text>
</comment>
<dbReference type="AlphaFoldDB" id="A0A0G1W4K1"/>
<evidence type="ECO:0000313" key="3">
    <source>
        <dbReference type="Proteomes" id="UP000034682"/>
    </source>
</evidence>
<evidence type="ECO:0000256" key="1">
    <source>
        <dbReference type="SAM" id="Phobius"/>
    </source>
</evidence>
<keyword evidence="1" id="KW-0472">Membrane</keyword>
<reference evidence="2 3" key="1">
    <citation type="journal article" date="2015" name="Nature">
        <title>rRNA introns, odd ribosomes, and small enigmatic genomes across a large radiation of phyla.</title>
        <authorList>
            <person name="Brown C.T."/>
            <person name="Hug L.A."/>
            <person name="Thomas B.C."/>
            <person name="Sharon I."/>
            <person name="Castelle C.J."/>
            <person name="Singh A."/>
            <person name="Wilkins M.J."/>
            <person name="Williams K.H."/>
            <person name="Banfield J.F."/>
        </authorList>
    </citation>
    <scope>NUCLEOTIDE SEQUENCE [LARGE SCALE GENOMIC DNA]</scope>
</reference>
<keyword evidence="1" id="KW-1133">Transmembrane helix</keyword>
<protein>
    <recommendedName>
        <fullName evidence="4">Prepilin-type N-terminal cleavage/methylation domain-containing protein</fullName>
    </recommendedName>
</protein>
<dbReference type="EMBL" id="LCOK01000004">
    <property type="protein sequence ID" value="KKU77260.1"/>
    <property type="molecule type" value="Genomic_DNA"/>
</dbReference>
<dbReference type="Proteomes" id="UP000034682">
    <property type="component" value="Unassembled WGS sequence"/>
</dbReference>